<protein>
    <submittedName>
        <fullName evidence="2">Uncharacterized protein</fullName>
    </submittedName>
</protein>
<accession>A0A5M8RXT8</accession>
<keyword evidence="1" id="KW-0812">Transmembrane</keyword>
<comment type="caution">
    <text evidence="2">The sequence shown here is derived from an EMBL/GenBank/DDBJ whole genome shotgun (WGS) entry which is preliminary data.</text>
</comment>
<name>A0A5M8RXT8_9BACI</name>
<evidence type="ECO:0000256" key="1">
    <source>
        <dbReference type="SAM" id="Phobius"/>
    </source>
</evidence>
<feature type="transmembrane region" description="Helical" evidence="1">
    <location>
        <begin position="7"/>
        <end position="27"/>
    </location>
</feature>
<dbReference type="Proteomes" id="UP000324326">
    <property type="component" value="Unassembled WGS sequence"/>
</dbReference>
<reference evidence="2 3" key="1">
    <citation type="submission" date="2018-08" db="EMBL/GenBank/DDBJ databases">
        <title>Bacillus phenotypic plasticity.</title>
        <authorList>
            <person name="Hurtado E."/>
        </authorList>
    </citation>
    <scope>NUCLEOTIDE SEQUENCE [LARGE SCALE GENOMIC DNA]</scope>
    <source>
        <strain evidence="2 3">427</strain>
    </source>
</reference>
<dbReference type="STRING" id="1925020.BTA30_12595"/>
<dbReference type="AlphaFoldDB" id="A0A5M8RXT8"/>
<keyword evidence="1" id="KW-0472">Membrane</keyword>
<proteinExistence type="predicted"/>
<feature type="transmembrane region" description="Helical" evidence="1">
    <location>
        <begin position="33"/>
        <end position="53"/>
    </location>
</feature>
<gene>
    <name evidence="2" type="ORF">DX927_04600</name>
</gene>
<feature type="transmembrane region" description="Helical" evidence="1">
    <location>
        <begin position="104"/>
        <end position="124"/>
    </location>
</feature>
<dbReference type="RefSeq" id="WP_148956177.1">
    <property type="nucleotide sequence ID" value="NZ_QSND01000001.1"/>
</dbReference>
<feature type="transmembrane region" description="Helical" evidence="1">
    <location>
        <begin position="79"/>
        <end position="98"/>
    </location>
</feature>
<dbReference type="EMBL" id="QSND01000001">
    <property type="protein sequence ID" value="KAA6453477.1"/>
    <property type="molecule type" value="Genomic_DNA"/>
</dbReference>
<sequence length="129" mass="14301">MSTRKIGSVISGIAALIVIGFTIYKIIVGKDVGFNEVMSMGALLMIFFSAITWGTKEEQDGILQEEELGQRITEKSSKVGYFLLTFFIFGAVVADQFINGTMNIFLLLLLGLSMITLPFIEFLVAKKYQ</sequence>
<evidence type="ECO:0000313" key="2">
    <source>
        <dbReference type="EMBL" id="KAA6453477.1"/>
    </source>
</evidence>
<keyword evidence="1" id="KW-1133">Transmembrane helix</keyword>
<organism evidence="2 3">
    <name type="scientific">Bacillus swezeyi</name>
    <dbReference type="NCBI Taxonomy" id="1925020"/>
    <lineage>
        <taxon>Bacteria</taxon>
        <taxon>Bacillati</taxon>
        <taxon>Bacillota</taxon>
        <taxon>Bacilli</taxon>
        <taxon>Bacillales</taxon>
        <taxon>Bacillaceae</taxon>
        <taxon>Bacillus</taxon>
    </lineage>
</organism>
<evidence type="ECO:0000313" key="3">
    <source>
        <dbReference type="Proteomes" id="UP000324326"/>
    </source>
</evidence>